<organism evidence="1 2">
    <name type="scientific">Pseudomonas imrae</name>
    <dbReference type="NCBI Taxonomy" id="2992837"/>
    <lineage>
        <taxon>Bacteria</taxon>
        <taxon>Pseudomonadati</taxon>
        <taxon>Pseudomonadota</taxon>
        <taxon>Gammaproteobacteria</taxon>
        <taxon>Pseudomonadales</taxon>
        <taxon>Pseudomonadaceae</taxon>
        <taxon>Pseudomonas</taxon>
    </lineage>
</organism>
<evidence type="ECO:0000313" key="2">
    <source>
        <dbReference type="Proteomes" id="UP001637618"/>
    </source>
</evidence>
<name>A0ACC7PMZ5_9PSED</name>
<accession>A0ACC7PMZ5</accession>
<dbReference type="EMBL" id="JAPEQY010000020">
    <property type="protein sequence ID" value="MFO2480067.1"/>
    <property type="molecule type" value="Genomic_DNA"/>
</dbReference>
<comment type="caution">
    <text evidence="1">The sequence shown here is derived from an EMBL/GenBank/DDBJ whole genome shotgun (WGS) entry which is preliminary data.</text>
</comment>
<proteinExistence type="predicted"/>
<keyword evidence="2" id="KW-1185">Reference proteome</keyword>
<dbReference type="Proteomes" id="UP001637618">
    <property type="component" value="Unassembled WGS sequence"/>
</dbReference>
<sequence length="274" mass="30977">MPINLDVVIDTEDYEVDMKAGLETLQGVSEATLSIAETLVTGKVSLRHRGVSSVRTILKKTFKGSYGQIFTVEISDEKLQREYKKIGNQTFVELMSYFMKEALYVESVELSEKAQRIVEGLGDSAEDLIKKLRVSSMEDIHKVSTKFNHDVKIRYRKNLDEKVVIASFNKSTVLALQARESDSNIDITASITRLNINTGNGRLLLKGADETVAFGFGIEYKEVRLEAKKKFSENLDHNNGIDSSNWKNLKIIARPIKLRDGKIVKYIIKGFYND</sequence>
<reference evidence="1" key="1">
    <citation type="submission" date="2022-11" db="EMBL/GenBank/DDBJ databases">
        <title>Draft genome sequences of strains of Pseudomonas imrae sp. nov.</title>
        <authorList>
            <person name="Salva Serra F."/>
            <person name="Nimje P."/>
            <person name="Moore E.R.B."/>
            <person name="Marathe N.P."/>
        </authorList>
    </citation>
    <scope>NUCLEOTIDE SEQUENCE</scope>
    <source>
        <strain evidence="1">15FMM2</strain>
    </source>
</reference>
<protein>
    <submittedName>
        <fullName evidence="1">Uncharacterized protein</fullName>
    </submittedName>
</protein>
<evidence type="ECO:0000313" key="1">
    <source>
        <dbReference type="EMBL" id="MFO2480067.1"/>
    </source>
</evidence>
<gene>
    <name evidence="1" type="ORF">OOJ96_22015</name>
</gene>